<reference evidence="4 5" key="1">
    <citation type="submission" date="2024-08" db="EMBL/GenBank/DDBJ databases">
        <title>Gnathostoma spinigerum genome.</title>
        <authorList>
            <person name="Gonzalez-Bertolin B."/>
            <person name="Monzon S."/>
            <person name="Zaballos A."/>
            <person name="Jimenez P."/>
            <person name="Dekumyoy P."/>
            <person name="Varona S."/>
            <person name="Cuesta I."/>
            <person name="Sumanam S."/>
            <person name="Adisakwattana P."/>
            <person name="Gasser R.B."/>
            <person name="Hernandez-Gonzalez A."/>
            <person name="Young N.D."/>
            <person name="Perteguer M.J."/>
        </authorList>
    </citation>
    <scope>NUCLEOTIDE SEQUENCE [LARGE SCALE GENOMIC DNA]</scope>
    <source>
        <strain evidence="4">AL3</strain>
        <tissue evidence="4">Liver</tissue>
    </source>
</reference>
<dbReference type="AlphaFoldDB" id="A0ABD6EEV0"/>
<comment type="caution">
    <text evidence="4">The sequence shown here is derived from an EMBL/GenBank/DDBJ whole genome shotgun (WGS) entry which is preliminary data.</text>
</comment>
<dbReference type="Proteomes" id="UP001608902">
    <property type="component" value="Unassembled WGS sequence"/>
</dbReference>
<keyword evidence="2" id="KW-0378">Hydrolase</keyword>
<evidence type="ECO:0000256" key="1">
    <source>
        <dbReference type="ARBA" id="ARBA00022763"/>
    </source>
</evidence>
<gene>
    <name evidence="4" type="ORF">AB6A40_005227</name>
</gene>
<dbReference type="PANTHER" id="PTHR10150">
    <property type="entry name" value="DNA REPAIR ENDONUCLEASE XPF"/>
    <property type="match status" value="1"/>
</dbReference>
<accession>A0ABD6EEV0</accession>
<proteinExistence type="predicted"/>
<dbReference type="InterPro" id="IPR027417">
    <property type="entry name" value="P-loop_NTPase"/>
</dbReference>
<keyword evidence="3" id="KW-0234">DNA repair</keyword>
<protein>
    <submittedName>
        <fullName evidence="4">Uncharacterized protein</fullName>
    </submittedName>
</protein>
<name>A0ABD6EEV0_9BILA</name>
<keyword evidence="5" id="KW-1185">Reference proteome</keyword>
<evidence type="ECO:0000313" key="4">
    <source>
        <dbReference type="EMBL" id="MFH4978518.1"/>
    </source>
</evidence>
<evidence type="ECO:0000256" key="2">
    <source>
        <dbReference type="ARBA" id="ARBA00022801"/>
    </source>
</evidence>
<dbReference type="SUPFAM" id="SSF52540">
    <property type="entry name" value="P-loop containing nucleoside triphosphate hydrolases"/>
    <property type="match status" value="1"/>
</dbReference>
<dbReference type="GO" id="GO:0016787">
    <property type="term" value="F:hydrolase activity"/>
    <property type="evidence" value="ECO:0007669"/>
    <property type="project" value="UniProtKB-KW"/>
</dbReference>
<evidence type="ECO:0000256" key="3">
    <source>
        <dbReference type="ARBA" id="ARBA00023204"/>
    </source>
</evidence>
<sequence>MEYEKNLMLDTLSDDVLIIVARGLGLERLMLHHLHLYSDSKLLVLVINTTQNDEAYFLSRLRSLNPNCPPKIINADVSVKDRENLYLEGGIQFVTSRVLMVDLLQDRLPVRNVAGIIVNRAHQLISGYQESFILRLYRERKPDGFVKAFSDNPNSLCSMGHLQRLVNRLYVRRVRLLPRFDVDVKRVLDICAPKLIEMTTDLPHSMRRIQSYLVDILRICLKELKQSSSSVEVAAHFK</sequence>
<dbReference type="EMBL" id="JBGFUD010003271">
    <property type="protein sequence ID" value="MFH4978518.1"/>
    <property type="molecule type" value="Genomic_DNA"/>
</dbReference>
<keyword evidence="1" id="KW-0227">DNA damage</keyword>
<dbReference type="GO" id="GO:0006281">
    <property type="term" value="P:DNA repair"/>
    <property type="evidence" value="ECO:0007669"/>
    <property type="project" value="UniProtKB-KW"/>
</dbReference>
<dbReference type="PANTHER" id="PTHR10150:SF0">
    <property type="entry name" value="DNA REPAIR ENDONUCLEASE XPF"/>
    <property type="match status" value="1"/>
</dbReference>
<organism evidence="4 5">
    <name type="scientific">Gnathostoma spinigerum</name>
    <dbReference type="NCBI Taxonomy" id="75299"/>
    <lineage>
        <taxon>Eukaryota</taxon>
        <taxon>Metazoa</taxon>
        <taxon>Ecdysozoa</taxon>
        <taxon>Nematoda</taxon>
        <taxon>Chromadorea</taxon>
        <taxon>Rhabditida</taxon>
        <taxon>Spirurina</taxon>
        <taxon>Gnathostomatomorpha</taxon>
        <taxon>Gnathostomatoidea</taxon>
        <taxon>Gnathostomatidae</taxon>
        <taxon>Gnathostoma</taxon>
    </lineage>
</organism>
<evidence type="ECO:0000313" key="5">
    <source>
        <dbReference type="Proteomes" id="UP001608902"/>
    </source>
</evidence>